<dbReference type="EMBL" id="CP022741">
    <property type="protein sequence ID" value="ASU21792.1"/>
    <property type="molecule type" value="Genomic_DNA"/>
</dbReference>
<name>A0A223MW32_9VIBR</name>
<gene>
    <name evidence="2" type="ORF">CCZ37_03945</name>
</gene>
<reference evidence="2 3" key="1">
    <citation type="submission" date="2017-08" db="EMBL/GenBank/DDBJ databases">
        <title>The Vibrio qinghaiensis sp.-Q67 is a luminous bacteria isolated firstly from Qinghai lake, Qinghai province, China, which has been proved to be very sensitive to detect environmental and food pollutants. Therefore, complete genome analysis of V. qinghaiensis sp.-Q67 highlights the potential application of this strain on detection of hazards in the contaminated environments.</title>
        <authorList>
            <person name="Gong L."/>
        </authorList>
    </citation>
    <scope>NUCLEOTIDE SEQUENCE [LARGE SCALE GENOMIC DNA]</scope>
    <source>
        <strain evidence="2 3">Q67</strain>
    </source>
</reference>
<keyword evidence="3" id="KW-1185">Reference proteome</keyword>
<feature type="transmembrane region" description="Helical" evidence="1">
    <location>
        <begin position="12"/>
        <end position="40"/>
    </location>
</feature>
<proteinExistence type="predicted"/>
<keyword evidence="1" id="KW-1133">Transmembrane helix</keyword>
<organism evidence="2 3">
    <name type="scientific">Vibrio qinghaiensis</name>
    <dbReference type="NCBI Taxonomy" id="2025808"/>
    <lineage>
        <taxon>Bacteria</taxon>
        <taxon>Pseudomonadati</taxon>
        <taxon>Pseudomonadota</taxon>
        <taxon>Gammaproteobacteria</taxon>
        <taxon>Vibrionales</taxon>
        <taxon>Vibrionaceae</taxon>
        <taxon>Vibrio</taxon>
    </lineage>
</organism>
<keyword evidence="1" id="KW-0812">Transmembrane</keyword>
<sequence length="233" mass="26618">MKVANHPFLAHALRLSIGLTALVTLYFAFHFLTASIYALATERNIDHWTKHSDGVTLEQVNETKLMILKALQHHRDHPHYHNLLGKVYEWEAYLGDDVDKASHLLNAKKAYLESTLLRPTWPDTWADLLVIETQLKGGNIDLYFVQADRYGPFTPKVNNSLSQIGLNHWSIFSAPQRTIIIDHAARALAHPQSRGEAYQFLKSNGLLKFTCAAIIYNPQRYTEKNSLCKRVLE</sequence>
<dbReference type="RefSeq" id="WP_094499804.1">
    <property type="nucleotide sequence ID" value="NZ_CAWNHI010000001.1"/>
</dbReference>
<protein>
    <submittedName>
        <fullName evidence="2">Uncharacterized protein</fullName>
    </submittedName>
</protein>
<dbReference type="AlphaFoldDB" id="A0A223MW32"/>
<dbReference type="KEGG" id="vqi:CCZ37_03945"/>
<dbReference type="NCBIfam" id="NF038257">
    <property type="entry name" value="exopoly_VpsP"/>
    <property type="match status" value="1"/>
</dbReference>
<accession>A0A223MW32</accession>
<dbReference type="Proteomes" id="UP000215148">
    <property type="component" value="Chromosome 1"/>
</dbReference>
<evidence type="ECO:0000256" key="1">
    <source>
        <dbReference type="SAM" id="Phobius"/>
    </source>
</evidence>
<evidence type="ECO:0000313" key="3">
    <source>
        <dbReference type="Proteomes" id="UP000215148"/>
    </source>
</evidence>
<evidence type="ECO:0000313" key="2">
    <source>
        <dbReference type="EMBL" id="ASU21792.1"/>
    </source>
</evidence>
<keyword evidence="1" id="KW-0472">Membrane</keyword>